<keyword evidence="4" id="KW-0808">Transferase</keyword>
<dbReference type="PRINTS" id="PR00756">
    <property type="entry name" value="ALADIPTASE"/>
</dbReference>
<gene>
    <name evidence="17" type="ORF">M513_10445</name>
</gene>
<dbReference type="GO" id="GO:0043171">
    <property type="term" value="P:peptide catabolic process"/>
    <property type="evidence" value="ECO:0007669"/>
    <property type="project" value="TreeGrafter"/>
</dbReference>
<keyword evidence="5 11" id="KW-0479">Metal-binding</keyword>
<feature type="binding site" evidence="11">
    <location>
        <position position="307"/>
    </location>
    <ligand>
        <name>Zn(2+)</name>
        <dbReference type="ChEBI" id="CHEBI:29105"/>
        <note>catalytic</note>
    </ligand>
</feature>
<evidence type="ECO:0000256" key="6">
    <source>
        <dbReference type="ARBA" id="ARBA00022777"/>
    </source>
</evidence>
<dbReference type="GO" id="GO:0005737">
    <property type="term" value="C:cytoplasm"/>
    <property type="evidence" value="ECO:0007669"/>
    <property type="project" value="TreeGrafter"/>
</dbReference>
<feature type="domain" description="Peptidase M1 membrane alanine aminopeptidase" evidence="14">
    <location>
        <begin position="235"/>
        <end position="452"/>
    </location>
</feature>
<reference evidence="17 18" key="1">
    <citation type="journal article" date="2014" name="Nat. Genet.">
        <title>Genome and transcriptome of the porcine whipworm Trichuris suis.</title>
        <authorList>
            <person name="Jex A.R."/>
            <person name="Nejsum P."/>
            <person name="Schwarz E.M."/>
            <person name="Hu L."/>
            <person name="Young N.D."/>
            <person name="Hall R.S."/>
            <person name="Korhonen P.K."/>
            <person name="Liao S."/>
            <person name="Thamsborg S."/>
            <person name="Xia J."/>
            <person name="Xu P."/>
            <person name="Wang S."/>
            <person name="Scheerlinck J.P."/>
            <person name="Hofmann A."/>
            <person name="Sternberg P.W."/>
            <person name="Wang J."/>
            <person name="Gasser R.B."/>
        </authorList>
    </citation>
    <scope>NUCLEOTIDE SEQUENCE [LARGE SCALE GENOMIC DNA]</scope>
    <source>
        <strain evidence="17">DCEP-RM93M</strain>
    </source>
</reference>
<evidence type="ECO:0000256" key="7">
    <source>
        <dbReference type="ARBA" id="ARBA00022801"/>
    </source>
</evidence>
<keyword evidence="6" id="KW-0418">Kinase</keyword>
<dbReference type="FunFam" id="2.60.40.1730:FF:000002">
    <property type="entry name" value="Aminopeptidase"/>
    <property type="match status" value="1"/>
</dbReference>
<dbReference type="Pfam" id="PF01433">
    <property type="entry name" value="Peptidase_M1"/>
    <property type="match status" value="1"/>
</dbReference>
<dbReference type="Gene3D" id="2.60.40.1910">
    <property type="match status" value="1"/>
</dbReference>
<dbReference type="GO" id="GO:0006508">
    <property type="term" value="P:proteolysis"/>
    <property type="evidence" value="ECO:0007669"/>
    <property type="project" value="UniProtKB-KW"/>
</dbReference>
<evidence type="ECO:0000256" key="3">
    <source>
        <dbReference type="ARBA" id="ARBA00022670"/>
    </source>
</evidence>
<feature type="domain" description="Carbohydrate kinase PfkB" evidence="13">
    <location>
        <begin position="1357"/>
        <end position="1446"/>
    </location>
</feature>
<dbReference type="Gene3D" id="3.40.1790.10">
    <property type="entry name" value="Indigoidine synthase domain"/>
    <property type="match status" value="1"/>
</dbReference>
<evidence type="ECO:0000256" key="11">
    <source>
        <dbReference type="PIRSR" id="PIRSR634016-3"/>
    </source>
</evidence>
<evidence type="ECO:0000313" key="18">
    <source>
        <dbReference type="Proteomes" id="UP000030764"/>
    </source>
</evidence>
<feature type="domain" description="Carbohydrate kinase PfkB" evidence="13">
    <location>
        <begin position="1126"/>
        <end position="1311"/>
    </location>
</feature>
<dbReference type="FunFam" id="1.10.390.10:FF:000001">
    <property type="entry name" value="Aminopeptidase"/>
    <property type="match status" value="1"/>
</dbReference>
<keyword evidence="9" id="KW-0482">Metalloprotease</keyword>
<keyword evidence="18" id="KW-1185">Reference proteome</keyword>
<dbReference type="HAMAP" id="MF_01876">
    <property type="entry name" value="PsiMP_glycosidase"/>
    <property type="match status" value="1"/>
</dbReference>
<dbReference type="InterPro" id="IPR034016">
    <property type="entry name" value="M1_APN-typ"/>
</dbReference>
<dbReference type="InterPro" id="IPR014782">
    <property type="entry name" value="Peptidase_M1_dom"/>
</dbReference>
<evidence type="ECO:0000313" key="17">
    <source>
        <dbReference type="EMBL" id="KFD48661.1"/>
    </source>
</evidence>
<dbReference type="SUPFAM" id="SSF53613">
    <property type="entry name" value="Ribokinase-like"/>
    <property type="match status" value="1"/>
</dbReference>
<feature type="domain" description="Aminopeptidase N-like N-terminal" evidence="16">
    <location>
        <begin position="18"/>
        <end position="200"/>
    </location>
</feature>
<protein>
    <submittedName>
        <fullName evidence="17">Uncharacterized protein</fullName>
    </submittedName>
</protein>
<dbReference type="GO" id="GO:0006796">
    <property type="term" value="P:phosphate-containing compound metabolic process"/>
    <property type="evidence" value="ECO:0007669"/>
    <property type="project" value="UniProtKB-ARBA"/>
</dbReference>
<feature type="non-terminal residue" evidence="17">
    <location>
        <position position="1454"/>
    </location>
</feature>
<comment type="cofactor">
    <cofactor evidence="11">
        <name>Zn(2+)</name>
        <dbReference type="ChEBI" id="CHEBI:29105"/>
    </cofactor>
    <text evidence="11">Binds 1 zinc ion per subunit.</text>
</comment>
<dbReference type="PROSITE" id="PS00583">
    <property type="entry name" value="PFKB_KINASES_1"/>
    <property type="match status" value="1"/>
</dbReference>
<evidence type="ECO:0000256" key="1">
    <source>
        <dbReference type="ARBA" id="ARBA00010136"/>
    </source>
</evidence>
<dbReference type="InterPro" id="IPR027268">
    <property type="entry name" value="Peptidase_M4/M1_CTD_sf"/>
</dbReference>
<dbReference type="Gene3D" id="1.25.50.20">
    <property type="match status" value="1"/>
</dbReference>
<dbReference type="SUPFAM" id="SSF63737">
    <property type="entry name" value="Leukotriene A4 hydrolase N-terminal domain"/>
    <property type="match status" value="1"/>
</dbReference>
<dbReference type="Pfam" id="PF17900">
    <property type="entry name" value="Peptidase_M1_N"/>
    <property type="match status" value="1"/>
</dbReference>
<dbReference type="EMBL" id="KL363287">
    <property type="protein sequence ID" value="KFD48661.1"/>
    <property type="molecule type" value="Genomic_DNA"/>
</dbReference>
<comment type="similarity">
    <text evidence="1">Belongs to the peptidase M1 family.</text>
</comment>
<dbReference type="GO" id="GO:0042277">
    <property type="term" value="F:peptide binding"/>
    <property type="evidence" value="ECO:0007669"/>
    <property type="project" value="TreeGrafter"/>
</dbReference>
<feature type="site" description="Transition state stabilizer" evidence="12">
    <location>
        <position position="393"/>
    </location>
</feature>
<dbReference type="Gene3D" id="1.10.390.10">
    <property type="entry name" value="Neutral Protease Domain 2"/>
    <property type="match status" value="1"/>
</dbReference>
<feature type="binding site" evidence="11">
    <location>
        <position position="311"/>
    </location>
    <ligand>
        <name>Zn(2+)</name>
        <dbReference type="ChEBI" id="CHEBI:29105"/>
        <note>catalytic</note>
    </ligand>
</feature>
<evidence type="ECO:0000259" key="15">
    <source>
        <dbReference type="Pfam" id="PF11838"/>
    </source>
</evidence>
<dbReference type="SUPFAM" id="SSF55486">
    <property type="entry name" value="Metalloproteases ('zincins'), catalytic domain"/>
    <property type="match status" value="1"/>
</dbReference>
<dbReference type="InterPro" id="IPR024571">
    <property type="entry name" value="ERAP1-like_C_dom"/>
</dbReference>
<evidence type="ECO:0000256" key="12">
    <source>
        <dbReference type="PIRSR" id="PIRSR634016-4"/>
    </source>
</evidence>
<evidence type="ECO:0000259" key="14">
    <source>
        <dbReference type="Pfam" id="PF01433"/>
    </source>
</evidence>
<keyword evidence="2" id="KW-0031">Aminopeptidase</keyword>
<dbReference type="GO" id="GO:0016301">
    <property type="term" value="F:kinase activity"/>
    <property type="evidence" value="ECO:0007669"/>
    <property type="project" value="UniProtKB-KW"/>
</dbReference>
<sequence>MVCKAADSFERLPKIAIPQHYTLKLQPFFENFTFAGVEKIELEILKPTNVLKFHAAEIDIVKAGLTCGNDRFDNLPVEYNSHWMTAELKLPKDINPGPAELSLKFTGVLNDKLRGFYRSSYEDKDGVKHYMATTQFESTSARRAFPCWDEPAYKASFDITLVVPKEKTALSNMIDVSTTESPDGWKTVTYARTPIMSTYLVAFIVGDLDFVEDHTDSGVRLRVYTVPGKVSQGQFALEFAKKALAFYDEYFGIKYNLPKCDLIAIPDFEMGAMENWGLITYREMRLLFDPSTTSSVVKQDIAVVIAHELAHMWFGNLVTMEWWTDLFLKEGFARWMEHFCVDHVFPQYDIWSQFVSLHMSSAMKLDSLKHSHPIEVPIQDPAEVDSIYDLVSYSKSASVIRMLKAFIGDEAFKNGLREYLKKYSYKNAEAQNLWECLGSSSGKDVATLCSAWTKRMGYPMIEVELEENGDKRCLKFEQRRFLDAGSEDESHTVWQVPILIRCASMAEPISYLLTEKQGRLELDKRCCKDCWLKVNTNCTGYYRVKYSAHLLEMLLAPIKSKVLSAVDRFNVCSDTFAFVRAGLVPSTVYLTFLRSYEDETDFNVWAEVDSSIQTLRNCLERTNLDDSFSAFVRHLYRKIYDRLGFNPLPNESHTDTLLRPIVLRRLGESGEKSVIAEAEALYKKFLRGESIPSDIRATILALMSRYKGEAVFDELLHTYKTTKSNEIKLDCMLAFGQSSSAAVLQKTMKLMLTRVIWLDCLMFSRILCSRWLSATAFEQGLICLSEEVRCSLATKPVVASESTVITHGMPYPDNVQAALSVEEEVRRGGAVPATVAVFGGKIRVGLSPQELHALGECKQSVKVARRDLAAGLLRSTFGGTTVSASMMIAHLAGIRILSTGGIGGVHRDVVETSDISADLIELSRLPVAVVCAGAKAILDIPRTLEFLETFGVPVLTLGVNQPFPGFFFKDSGFESPLCFENEDQIAAFLSLHRKLESRSGVLIAVPPPEVDSNSSKLIKSAIEQSLKEISSSTIRGKAVTPFLLRRVNELSNGLALKTNMALLKNNARVAANIASRLFNLDHPSSTSSIRLQRDLSVNFSFGQPTTYDVVSFASNLRRVPNFFKVTIGGASVDIYASAKGEIVDDGSTHHGCVYKTFGGVARNVADALTRLGVSTKLISAAGDDEEFCIMKSKCLHMDFSGVLLHPTVPTASYVGFFEKNRLKYGILNNEVYNSISPELVSRHEAVIRNCKLTLIDGNVPVETLSFICTLCQSYGIPIWFDPADRKKAKRVFKSDCWNKLAYFSPNRNEFLDTLPLMNLRIGSILLLRVQAVVHCWFLDNESVFDSAAMKSFIEQRCHTVLGNLNLLVLTLDKQGVIVASKSKDELPRVVHYEAPKVGSLSNESGAGDCLNAGIIYSLLQGYPIEQCVQFGLDCVKTSLRSHSTIPEDLSTLKK</sequence>
<evidence type="ECO:0000256" key="5">
    <source>
        <dbReference type="ARBA" id="ARBA00022723"/>
    </source>
</evidence>
<dbReference type="SUPFAM" id="SSF110581">
    <property type="entry name" value="Indigoidine synthase A-like"/>
    <property type="match status" value="1"/>
</dbReference>
<name>A0A085LUL5_9BILA</name>
<dbReference type="InterPro" id="IPR002173">
    <property type="entry name" value="Carboh/pur_kinase_PfkB_CS"/>
</dbReference>
<keyword evidence="7" id="KW-0378">Hydrolase</keyword>
<dbReference type="GO" id="GO:0070006">
    <property type="term" value="F:metalloaminopeptidase activity"/>
    <property type="evidence" value="ECO:0007669"/>
    <property type="project" value="TreeGrafter"/>
</dbReference>
<evidence type="ECO:0000259" key="13">
    <source>
        <dbReference type="Pfam" id="PF00294"/>
    </source>
</evidence>
<dbReference type="InterPro" id="IPR022830">
    <property type="entry name" value="Indigdn_synthA-like"/>
</dbReference>
<dbReference type="Pfam" id="PF04227">
    <property type="entry name" value="Indigoidine_A"/>
    <property type="match status" value="1"/>
</dbReference>
<dbReference type="InterPro" id="IPR011611">
    <property type="entry name" value="PfkB_dom"/>
</dbReference>
<feature type="binding site" evidence="11">
    <location>
        <position position="330"/>
    </location>
    <ligand>
        <name>Zn(2+)</name>
        <dbReference type="ChEBI" id="CHEBI:29105"/>
        <note>catalytic</note>
    </ligand>
</feature>
<dbReference type="InterPro" id="IPR045357">
    <property type="entry name" value="Aminopeptidase_N-like_N"/>
</dbReference>
<feature type="active site" description="Proton acceptor" evidence="10">
    <location>
        <position position="308"/>
    </location>
</feature>
<dbReference type="MEROPS" id="M01.010"/>
<dbReference type="GO" id="GO:0008270">
    <property type="term" value="F:zinc ion binding"/>
    <property type="evidence" value="ECO:0007669"/>
    <property type="project" value="InterPro"/>
</dbReference>
<organism evidence="17 18">
    <name type="scientific">Trichuris suis</name>
    <name type="common">pig whipworm</name>
    <dbReference type="NCBI Taxonomy" id="68888"/>
    <lineage>
        <taxon>Eukaryota</taxon>
        <taxon>Metazoa</taxon>
        <taxon>Ecdysozoa</taxon>
        <taxon>Nematoda</taxon>
        <taxon>Enoplea</taxon>
        <taxon>Dorylaimia</taxon>
        <taxon>Trichinellida</taxon>
        <taxon>Trichuridae</taxon>
        <taxon>Trichuris</taxon>
    </lineage>
</organism>
<evidence type="ECO:0000256" key="10">
    <source>
        <dbReference type="PIRSR" id="PIRSR634016-1"/>
    </source>
</evidence>
<feature type="domain" description="ERAP1-like C-terminal" evidence="15">
    <location>
        <begin position="531"/>
        <end position="753"/>
    </location>
</feature>
<dbReference type="GO" id="GO:0004730">
    <property type="term" value="F:pseudouridylate synthase activity"/>
    <property type="evidence" value="ECO:0007669"/>
    <property type="project" value="InterPro"/>
</dbReference>
<dbReference type="Gene3D" id="3.40.1190.20">
    <property type="match status" value="1"/>
</dbReference>
<evidence type="ECO:0000256" key="8">
    <source>
        <dbReference type="ARBA" id="ARBA00022833"/>
    </source>
</evidence>
<dbReference type="PANTHER" id="PTHR11533">
    <property type="entry name" value="PROTEASE M1 ZINC METALLOPROTEASE"/>
    <property type="match status" value="1"/>
</dbReference>
<dbReference type="Pfam" id="PF11838">
    <property type="entry name" value="ERAP1_C"/>
    <property type="match status" value="1"/>
</dbReference>
<dbReference type="Proteomes" id="UP000030764">
    <property type="component" value="Unassembled WGS sequence"/>
</dbReference>
<dbReference type="InterPro" id="IPR042097">
    <property type="entry name" value="Aminopeptidase_N-like_N_sf"/>
</dbReference>
<keyword evidence="8 11" id="KW-0862">Zinc</keyword>
<evidence type="ECO:0000256" key="4">
    <source>
        <dbReference type="ARBA" id="ARBA00022679"/>
    </source>
</evidence>
<evidence type="ECO:0000259" key="16">
    <source>
        <dbReference type="Pfam" id="PF17900"/>
    </source>
</evidence>
<evidence type="ECO:0000256" key="2">
    <source>
        <dbReference type="ARBA" id="ARBA00022438"/>
    </source>
</evidence>
<dbReference type="InterPro" id="IPR029056">
    <property type="entry name" value="Ribokinase-like"/>
</dbReference>
<dbReference type="CDD" id="cd09601">
    <property type="entry name" value="M1_APN-Q_like"/>
    <property type="match status" value="1"/>
</dbReference>
<dbReference type="PANTHER" id="PTHR11533:SF174">
    <property type="entry name" value="PUROMYCIN-SENSITIVE AMINOPEPTIDASE-RELATED"/>
    <property type="match status" value="1"/>
</dbReference>
<evidence type="ECO:0000256" key="9">
    <source>
        <dbReference type="ARBA" id="ARBA00023049"/>
    </source>
</evidence>
<dbReference type="GO" id="GO:0016020">
    <property type="term" value="C:membrane"/>
    <property type="evidence" value="ECO:0007669"/>
    <property type="project" value="TreeGrafter"/>
</dbReference>
<dbReference type="InterPro" id="IPR007342">
    <property type="entry name" value="PsuG"/>
</dbReference>
<proteinExistence type="inferred from homology"/>
<keyword evidence="3" id="KW-0645">Protease</keyword>
<accession>A0A085LUL5</accession>
<dbReference type="Gene3D" id="2.60.40.1730">
    <property type="entry name" value="tricorn interacting facor f3 domain"/>
    <property type="match status" value="1"/>
</dbReference>
<dbReference type="InterPro" id="IPR001930">
    <property type="entry name" value="Peptidase_M1"/>
</dbReference>
<dbReference type="InterPro" id="IPR050344">
    <property type="entry name" value="Peptidase_M1_aminopeptidases"/>
</dbReference>
<dbReference type="Pfam" id="PF00294">
    <property type="entry name" value="PfkB"/>
    <property type="match status" value="2"/>
</dbReference>
<dbReference type="GO" id="GO:0005615">
    <property type="term" value="C:extracellular space"/>
    <property type="evidence" value="ECO:0007669"/>
    <property type="project" value="TreeGrafter"/>
</dbReference>